<dbReference type="EC" id="3.2.1.-" evidence="11"/>
<name>A0A9P4TM27_CURKU</name>
<feature type="active site" description="Proton donor" evidence="10">
    <location>
        <position position="162"/>
    </location>
</feature>
<dbReference type="PANTHER" id="PTHR23502">
    <property type="entry name" value="MAJOR FACILITATOR SUPERFAMILY"/>
    <property type="match status" value="1"/>
</dbReference>
<dbReference type="Proteomes" id="UP000801428">
    <property type="component" value="Unassembled WGS sequence"/>
</dbReference>
<evidence type="ECO:0000256" key="4">
    <source>
        <dbReference type="ARBA" id="ARBA00022989"/>
    </source>
</evidence>
<dbReference type="PROSITE" id="PS50850">
    <property type="entry name" value="MFS"/>
    <property type="match status" value="1"/>
</dbReference>
<dbReference type="InterPro" id="IPR020846">
    <property type="entry name" value="MFS_dom"/>
</dbReference>
<evidence type="ECO:0000256" key="2">
    <source>
        <dbReference type="ARBA" id="ARBA00022692"/>
    </source>
</evidence>
<dbReference type="PRINTS" id="PR00733">
    <property type="entry name" value="GLHYDRLASE6"/>
</dbReference>
<dbReference type="GO" id="GO:0030245">
    <property type="term" value="P:cellulose catabolic process"/>
    <property type="evidence" value="ECO:0007669"/>
    <property type="project" value="UniProtKB-KW"/>
</dbReference>
<dbReference type="Gene3D" id="3.20.20.40">
    <property type="entry name" value="1, 4-beta cellobiohydrolase"/>
    <property type="match status" value="1"/>
</dbReference>
<evidence type="ECO:0000256" key="5">
    <source>
        <dbReference type="ARBA" id="ARBA00023001"/>
    </source>
</evidence>
<feature type="transmembrane region" description="Helical" evidence="12">
    <location>
        <begin position="1193"/>
        <end position="1211"/>
    </location>
</feature>
<evidence type="ECO:0000256" key="11">
    <source>
        <dbReference type="RuleBase" id="RU361186"/>
    </source>
</evidence>
<reference evidence="14" key="1">
    <citation type="submission" date="2019-04" db="EMBL/GenBank/DDBJ databases">
        <title>Sequencing of skin fungus with MAO and IRED activity.</title>
        <authorList>
            <person name="Marsaioli A.J."/>
            <person name="Bonatto J.M.C."/>
            <person name="Reis Junior O."/>
        </authorList>
    </citation>
    <scope>NUCLEOTIDE SEQUENCE</scope>
    <source>
        <strain evidence="14">30M1</strain>
    </source>
</reference>
<evidence type="ECO:0000256" key="8">
    <source>
        <dbReference type="ARBA" id="ARBA00023295"/>
    </source>
</evidence>
<dbReference type="InterPro" id="IPR016288">
    <property type="entry name" value="Beta_cellobiohydrolase"/>
</dbReference>
<evidence type="ECO:0000256" key="7">
    <source>
        <dbReference type="ARBA" id="ARBA00023277"/>
    </source>
</evidence>
<feature type="transmembrane region" description="Helical" evidence="12">
    <location>
        <begin position="883"/>
        <end position="905"/>
    </location>
</feature>
<dbReference type="PANTHER" id="PTHR23502:SF60">
    <property type="entry name" value="MAJOR FACILITATOR SUPERFAMILY (MFS) PROFILE DOMAIN-CONTAINING PROTEIN-RELATED"/>
    <property type="match status" value="1"/>
</dbReference>
<dbReference type="GO" id="GO:0042908">
    <property type="term" value="P:xenobiotic transport"/>
    <property type="evidence" value="ECO:0007669"/>
    <property type="project" value="UniProtKB-ARBA"/>
</dbReference>
<dbReference type="SUPFAM" id="SSF51989">
    <property type="entry name" value="Glycosyl hydrolases family 6, cellulases"/>
    <property type="match status" value="1"/>
</dbReference>
<keyword evidence="9 11" id="KW-0624">Polysaccharide degradation</keyword>
<evidence type="ECO:0000256" key="3">
    <source>
        <dbReference type="ARBA" id="ARBA00022801"/>
    </source>
</evidence>
<dbReference type="Pfam" id="PF07690">
    <property type="entry name" value="MFS_1"/>
    <property type="match status" value="1"/>
</dbReference>
<feature type="transmembrane region" description="Helical" evidence="12">
    <location>
        <begin position="917"/>
        <end position="938"/>
    </location>
</feature>
<evidence type="ECO:0000256" key="6">
    <source>
        <dbReference type="ARBA" id="ARBA00023136"/>
    </source>
</evidence>
<dbReference type="GO" id="GO:0004553">
    <property type="term" value="F:hydrolase activity, hydrolyzing O-glycosyl compounds"/>
    <property type="evidence" value="ECO:0007669"/>
    <property type="project" value="InterPro"/>
</dbReference>
<keyword evidence="8 11" id="KW-0326">Glycosidase</keyword>
<dbReference type="GO" id="GO:0140115">
    <property type="term" value="P:export across plasma membrane"/>
    <property type="evidence" value="ECO:0007669"/>
    <property type="project" value="UniProtKB-ARBA"/>
</dbReference>
<dbReference type="GO" id="GO:0016020">
    <property type="term" value="C:membrane"/>
    <property type="evidence" value="ECO:0007669"/>
    <property type="project" value="UniProtKB-SubCell"/>
</dbReference>
<evidence type="ECO:0000256" key="12">
    <source>
        <dbReference type="SAM" id="Phobius"/>
    </source>
</evidence>
<evidence type="ECO:0000256" key="1">
    <source>
        <dbReference type="ARBA" id="ARBA00004141"/>
    </source>
</evidence>
<feature type="transmembrane region" description="Helical" evidence="12">
    <location>
        <begin position="1015"/>
        <end position="1042"/>
    </location>
</feature>
<keyword evidence="7 11" id="KW-0119">Carbohydrate metabolism</keyword>
<dbReference type="Gene3D" id="1.20.1250.20">
    <property type="entry name" value="MFS general substrate transporter like domains"/>
    <property type="match status" value="1"/>
</dbReference>
<keyword evidence="4 12" id="KW-1133">Transmembrane helix</keyword>
<dbReference type="PROSITE" id="PS00656">
    <property type="entry name" value="GLYCOSYL_HYDROL_F6_2"/>
    <property type="match status" value="1"/>
</dbReference>
<dbReference type="InterPro" id="IPR036434">
    <property type="entry name" value="Beta_cellobiohydrolase_sf"/>
</dbReference>
<dbReference type="EMBL" id="SWKU01000004">
    <property type="protein sequence ID" value="KAF3007910.1"/>
    <property type="molecule type" value="Genomic_DNA"/>
</dbReference>
<keyword evidence="3 11" id="KW-0378">Hydrolase</keyword>
<dbReference type="InterPro" id="IPR036259">
    <property type="entry name" value="MFS_trans_sf"/>
</dbReference>
<evidence type="ECO:0000259" key="13">
    <source>
        <dbReference type="PROSITE" id="PS50850"/>
    </source>
</evidence>
<dbReference type="AlphaFoldDB" id="A0A9P4TM27"/>
<sequence length="1220" mass="135238">MVHLTSLLLATAAVVGSVAAAPKPDPNPWEGKDRHVVQSYGKKLDQTIAAFEAKGDKLNAARTRTVQQKISTFTWVTSRAHLSNITTTIAEARQQKQKGKDMIVGLVLYNLPDRDCSAGESAGELSLDNDGFRIYKSQFVDKYAKLVKEAKDLTFAIVLEPDSLGNAVTNQDNAACAKATPFYEEGIAYAISKLQAPNIHLYIDAAHGGWLGWADNLKPTAEVFAKVLNMAKKLSSKAKIRGFSTNVSNYNSFNAKVRENYTEYSPSYDESHYASSLATYLEAEGLPSKFIIDQGRVALPGARAEWGEWCNVEPSGFGSVPTTKTNNTHVDSLVWIKPGGESDGECGLEGAPRAGAWFDEQFRWFREFTGLTRVCRQIRAEFLSLYNNRTTFAVEVEDLTRYIDTFVKLPGVADADVAGNILVHGEQAAALDLEALMRLANKARSLSIKWYDTAEEKYHDMGPTFDAFLHLDDDPILRDYTSRSLTKIELHVICWPDLKLPGELRNRIYGFIIERSKNRVLHKIGRHEDNTGYGEASISKSYFGLAQACRSIRSELVPLYKAHTVVHIDPEALYDYIHTFLAVSGTSDDKIVGSVVMDLMFSATICKGSRVDIKPLLSLLRRAKNLFVGLHDIVSDDDVISGFDVGDDSPPRSVQDLLVMIYDIVDMDAFYDYVEQAMTMLEIEYDDNKGFEIVFELGPAHWEEWMGLWSKPDHLPDYRIPLELSDKVIVPEQVTAEPMDDIEATKRQGKAEAELQEIDRLELLRRDHGSTWTSATDPKDPFNWPSYRKFIIGTIFSFGQLIPIMSASMIASALGDIAHDLKISASTAQITLSSYFLGMAFAPFLIAAISEMYGRKRVWVACNAWYILWNALCPVGNSAPLMIVGRFMTGAGASVGVTLNGPVMADMYGKAERGRSMAIVTLLPYIGPALGPIIGGVITQYIHWSWIFWIMSLVNTAIVLLGFAFIRETYTPVLLRRKATKEAGATVNKQSIRTLHARLGPHLMRPLRILIQRPVIWPISLLAAISFAVYSLMLSTYATLWIEKYDQSELISSLHYISIAIGSTIAGQIGAHVMDWLYKRLTDRSGGPGIPEFRLPYILPGFLLMPAGLLLYGWSAKYTLPWVVVDIGVIIFTLGSFSSTQGTIAYQLDEFGDYGASAGAASRLLSYSLAFVLPIIAPHLYETLGYGWGNSTLALATLTLGVPCVAALWLWGKQLRAIGR</sequence>
<feature type="transmembrane region" description="Helical" evidence="12">
    <location>
        <begin position="1164"/>
        <end position="1181"/>
    </location>
</feature>
<comment type="subcellular location">
    <subcellularLocation>
        <location evidence="1">Membrane</location>
        <topology evidence="1">Multi-pass membrane protein</topology>
    </subcellularLocation>
</comment>
<evidence type="ECO:0000256" key="9">
    <source>
        <dbReference type="ARBA" id="ARBA00023326"/>
    </source>
</evidence>
<dbReference type="InterPro" id="IPR011701">
    <property type="entry name" value="MFS"/>
</dbReference>
<dbReference type="Pfam" id="PF01341">
    <property type="entry name" value="Glyco_hydro_6"/>
    <property type="match status" value="1"/>
</dbReference>
<evidence type="ECO:0000256" key="10">
    <source>
        <dbReference type="PROSITE-ProRule" id="PRU10057"/>
    </source>
</evidence>
<feature type="transmembrane region" description="Helical" evidence="12">
    <location>
        <begin position="944"/>
        <end position="966"/>
    </location>
</feature>
<gene>
    <name evidence="14" type="primary">FAD2_2</name>
    <name evidence="14" type="ORF">E8E13_011105</name>
</gene>
<dbReference type="GO" id="GO:0022857">
    <property type="term" value="F:transmembrane transporter activity"/>
    <property type="evidence" value="ECO:0007669"/>
    <property type="project" value="InterPro"/>
</dbReference>
<keyword evidence="2 12" id="KW-0812">Transmembrane</keyword>
<evidence type="ECO:0000313" key="15">
    <source>
        <dbReference type="Proteomes" id="UP000801428"/>
    </source>
</evidence>
<proteinExistence type="inferred from homology"/>
<feature type="transmembrane region" description="Helical" evidence="12">
    <location>
        <begin position="832"/>
        <end position="849"/>
    </location>
</feature>
<organism evidence="14 15">
    <name type="scientific">Curvularia kusanoi</name>
    <name type="common">Cochliobolus kusanoi</name>
    <dbReference type="NCBI Taxonomy" id="90978"/>
    <lineage>
        <taxon>Eukaryota</taxon>
        <taxon>Fungi</taxon>
        <taxon>Dikarya</taxon>
        <taxon>Ascomycota</taxon>
        <taxon>Pezizomycotina</taxon>
        <taxon>Dothideomycetes</taxon>
        <taxon>Pleosporomycetidae</taxon>
        <taxon>Pleosporales</taxon>
        <taxon>Pleosporineae</taxon>
        <taxon>Pleosporaceae</taxon>
        <taxon>Curvularia</taxon>
    </lineage>
</organism>
<protein>
    <recommendedName>
        <fullName evidence="11">Glucanase</fullName>
        <ecNumber evidence="11">3.2.1.-</ecNumber>
    </recommendedName>
</protein>
<evidence type="ECO:0000313" key="14">
    <source>
        <dbReference type="EMBL" id="KAF3007910.1"/>
    </source>
</evidence>
<dbReference type="PROSITE" id="PS00216">
    <property type="entry name" value="SUGAR_TRANSPORT_1"/>
    <property type="match status" value="1"/>
</dbReference>
<dbReference type="OrthoDB" id="6770063at2759"/>
<comment type="caution">
    <text evidence="14">The sequence shown here is derived from an EMBL/GenBank/DDBJ whole genome shotgun (WGS) entry which is preliminary data.</text>
</comment>
<feature type="chain" id="PRO_5040543644" description="Glucanase" evidence="11">
    <location>
        <begin position="21"/>
        <end position="1220"/>
    </location>
</feature>
<dbReference type="InterPro" id="IPR005829">
    <property type="entry name" value="Sugar_transporter_CS"/>
</dbReference>
<keyword evidence="15" id="KW-1185">Reference proteome</keyword>
<feature type="domain" description="Major facilitator superfamily (MFS) profile" evidence="13">
    <location>
        <begin position="792"/>
        <end position="1216"/>
    </location>
</feature>
<keyword evidence="6 12" id="KW-0472">Membrane</keyword>
<feature type="transmembrane region" description="Helical" evidence="12">
    <location>
        <begin position="1120"/>
        <end position="1137"/>
    </location>
</feature>
<comment type="similarity">
    <text evidence="11">Belongs to the glycosyl hydrolase family 6.</text>
</comment>
<dbReference type="SUPFAM" id="SSF103473">
    <property type="entry name" value="MFS general substrate transporter"/>
    <property type="match status" value="1"/>
</dbReference>
<keyword evidence="11" id="KW-0732">Signal</keyword>
<feature type="transmembrane region" description="Helical" evidence="12">
    <location>
        <begin position="1054"/>
        <end position="1074"/>
    </location>
</feature>
<feature type="transmembrane region" description="Helical" evidence="12">
    <location>
        <begin position="1095"/>
        <end position="1114"/>
    </location>
</feature>
<accession>A0A9P4TM27</accession>
<dbReference type="CDD" id="cd17323">
    <property type="entry name" value="MFS_Tpo1_MDR_like"/>
    <property type="match status" value="1"/>
</dbReference>
<keyword evidence="5 11" id="KW-0136">Cellulose degradation</keyword>
<feature type="signal peptide" evidence="11">
    <location>
        <begin position="1"/>
        <end position="20"/>
    </location>
</feature>
<dbReference type="InterPro" id="IPR001524">
    <property type="entry name" value="Glyco_hydro_6_CS"/>
</dbReference>